<feature type="chain" id="PRO_5020601251" evidence="1">
    <location>
        <begin position="33"/>
        <end position="51"/>
    </location>
</feature>
<keyword evidence="3" id="KW-1185">Reference proteome</keyword>
<dbReference type="EMBL" id="CM016556">
    <property type="protein sequence ID" value="TKW18613.1"/>
    <property type="molecule type" value="Genomic_DNA"/>
</dbReference>
<dbReference type="AlphaFoldDB" id="A0A4U6UVB7"/>
<protein>
    <submittedName>
        <fullName evidence="2">Uncharacterized protein</fullName>
    </submittedName>
</protein>
<reference evidence="2" key="1">
    <citation type="submission" date="2019-03" db="EMBL/GenBank/DDBJ databases">
        <title>WGS assembly of Setaria viridis.</title>
        <authorList>
            <person name="Huang P."/>
            <person name="Jenkins J."/>
            <person name="Grimwood J."/>
            <person name="Barry K."/>
            <person name="Healey A."/>
            <person name="Mamidi S."/>
            <person name="Sreedasyam A."/>
            <person name="Shu S."/>
            <person name="Feldman M."/>
            <person name="Wu J."/>
            <person name="Yu Y."/>
            <person name="Chen C."/>
            <person name="Johnson J."/>
            <person name="Rokhsar D."/>
            <person name="Baxter I."/>
            <person name="Schmutz J."/>
            <person name="Brutnell T."/>
            <person name="Kellogg E."/>
        </authorList>
    </citation>
    <scope>NUCLEOTIDE SEQUENCE [LARGE SCALE GENOMIC DNA]</scope>
</reference>
<accession>A0A4U6UVB7</accession>
<dbReference type="Proteomes" id="UP000298652">
    <property type="component" value="Chromosome 5"/>
</dbReference>
<sequence>MHDSTRLGSAGHRAPRISPLLPALLFTILLFTLDRPFLPDPNCNSGRPLAI</sequence>
<evidence type="ECO:0000313" key="3">
    <source>
        <dbReference type="Proteomes" id="UP000298652"/>
    </source>
</evidence>
<name>A0A4U6UVB7_SETVI</name>
<evidence type="ECO:0000313" key="2">
    <source>
        <dbReference type="EMBL" id="TKW18613.1"/>
    </source>
</evidence>
<evidence type="ECO:0000256" key="1">
    <source>
        <dbReference type="SAM" id="SignalP"/>
    </source>
</evidence>
<feature type="signal peptide" evidence="1">
    <location>
        <begin position="1"/>
        <end position="32"/>
    </location>
</feature>
<gene>
    <name evidence="2" type="ORF">SEVIR_5G442650v2</name>
</gene>
<organism evidence="2 3">
    <name type="scientific">Setaria viridis</name>
    <name type="common">Green bristlegrass</name>
    <name type="synonym">Setaria italica subsp. viridis</name>
    <dbReference type="NCBI Taxonomy" id="4556"/>
    <lineage>
        <taxon>Eukaryota</taxon>
        <taxon>Viridiplantae</taxon>
        <taxon>Streptophyta</taxon>
        <taxon>Embryophyta</taxon>
        <taxon>Tracheophyta</taxon>
        <taxon>Spermatophyta</taxon>
        <taxon>Magnoliopsida</taxon>
        <taxon>Liliopsida</taxon>
        <taxon>Poales</taxon>
        <taxon>Poaceae</taxon>
        <taxon>PACMAD clade</taxon>
        <taxon>Panicoideae</taxon>
        <taxon>Panicodae</taxon>
        <taxon>Paniceae</taxon>
        <taxon>Cenchrinae</taxon>
        <taxon>Setaria</taxon>
    </lineage>
</organism>
<proteinExistence type="predicted"/>
<dbReference type="Gramene" id="TKW18613">
    <property type="protein sequence ID" value="TKW18613"/>
    <property type="gene ID" value="SEVIR_5G442650v2"/>
</dbReference>
<keyword evidence="1" id="KW-0732">Signal</keyword>